<dbReference type="Proteomes" id="UP000593577">
    <property type="component" value="Unassembled WGS sequence"/>
</dbReference>
<dbReference type="GO" id="GO:0003676">
    <property type="term" value="F:nucleic acid binding"/>
    <property type="evidence" value="ECO:0007669"/>
    <property type="project" value="InterPro"/>
</dbReference>
<dbReference type="PANTHER" id="PTHR47723">
    <property type="entry name" value="OS05G0353850 PROTEIN"/>
    <property type="match status" value="1"/>
</dbReference>
<dbReference type="InterPro" id="IPR002156">
    <property type="entry name" value="RNaseH_domain"/>
</dbReference>
<keyword evidence="3" id="KW-1185">Reference proteome</keyword>
<protein>
    <recommendedName>
        <fullName evidence="1">RNase H type-1 domain-containing protein</fullName>
    </recommendedName>
</protein>
<dbReference type="GO" id="GO:0004523">
    <property type="term" value="F:RNA-DNA hybrid ribonuclease activity"/>
    <property type="evidence" value="ECO:0007669"/>
    <property type="project" value="InterPro"/>
</dbReference>
<feature type="domain" description="RNase H type-1" evidence="1">
    <location>
        <begin position="32"/>
        <end position="133"/>
    </location>
</feature>
<dbReference type="AlphaFoldDB" id="A0A7J8XBX1"/>
<dbReference type="InterPro" id="IPR053151">
    <property type="entry name" value="RNase_H-like"/>
</dbReference>
<dbReference type="Pfam" id="PF13456">
    <property type="entry name" value="RVT_3"/>
    <property type="match status" value="1"/>
</dbReference>
<reference evidence="2 3" key="1">
    <citation type="journal article" date="2019" name="Genome Biol. Evol.">
        <title>Insights into the evolution of the New World diploid cottons (Gossypium, subgenus Houzingenia) based on genome sequencing.</title>
        <authorList>
            <person name="Grover C.E."/>
            <person name="Arick M.A. 2nd"/>
            <person name="Thrash A."/>
            <person name="Conover J.L."/>
            <person name="Sanders W.S."/>
            <person name="Peterson D.G."/>
            <person name="Frelichowski J.E."/>
            <person name="Scheffler J.A."/>
            <person name="Scheffler B.E."/>
            <person name="Wendel J.F."/>
        </authorList>
    </citation>
    <scope>NUCLEOTIDE SEQUENCE [LARGE SCALE GENOMIC DNA]</scope>
    <source>
        <strain evidence="2">185</strain>
        <tissue evidence="2">Leaf</tissue>
    </source>
</reference>
<dbReference type="CDD" id="cd06222">
    <property type="entry name" value="RNase_H_like"/>
    <property type="match status" value="1"/>
</dbReference>
<evidence type="ECO:0000313" key="3">
    <source>
        <dbReference type="Proteomes" id="UP000593577"/>
    </source>
</evidence>
<evidence type="ECO:0000259" key="1">
    <source>
        <dbReference type="Pfam" id="PF13456"/>
    </source>
</evidence>
<dbReference type="EMBL" id="JABFAA010000006">
    <property type="protein sequence ID" value="MBA0684771.1"/>
    <property type="molecule type" value="Genomic_DNA"/>
</dbReference>
<comment type="caution">
    <text evidence="2">The sequence shown here is derived from an EMBL/GenBank/DDBJ whole genome shotgun (WGS) entry which is preliminary data.</text>
</comment>
<organism evidence="2 3">
    <name type="scientific">Gossypium aridum</name>
    <name type="common">American cotton</name>
    <name type="synonym">Erioxylum aridum</name>
    <dbReference type="NCBI Taxonomy" id="34290"/>
    <lineage>
        <taxon>Eukaryota</taxon>
        <taxon>Viridiplantae</taxon>
        <taxon>Streptophyta</taxon>
        <taxon>Embryophyta</taxon>
        <taxon>Tracheophyta</taxon>
        <taxon>Spermatophyta</taxon>
        <taxon>Magnoliopsida</taxon>
        <taxon>eudicotyledons</taxon>
        <taxon>Gunneridae</taxon>
        <taxon>Pentapetalae</taxon>
        <taxon>rosids</taxon>
        <taxon>malvids</taxon>
        <taxon>Malvales</taxon>
        <taxon>Malvaceae</taxon>
        <taxon>Malvoideae</taxon>
        <taxon>Gossypium</taxon>
    </lineage>
</organism>
<accession>A0A7J8XBX1</accession>
<gene>
    <name evidence="2" type="ORF">Goari_026334</name>
</gene>
<dbReference type="InterPro" id="IPR044730">
    <property type="entry name" value="RNase_H-like_dom_plant"/>
</dbReference>
<dbReference type="PANTHER" id="PTHR47723:SF19">
    <property type="entry name" value="POLYNUCLEOTIDYL TRANSFERASE, RIBONUCLEASE H-LIKE SUPERFAMILY PROTEIN"/>
    <property type="match status" value="1"/>
</dbReference>
<sequence length="152" mass="16778">MSVVKPRLVRGPRWIKWTKPLQGSYILNTDNGAVKSRSCLPSTKGLIRDSEIHWIGGLIMVNIELMYSLQAELWGVSAGLCPTKSLGIHWLVVELDAILVVRHIHHEGNSCADHLANLAQNIERGLVCLETLSARLKPLLHSDSCGEGVIQI</sequence>
<proteinExistence type="predicted"/>
<evidence type="ECO:0000313" key="2">
    <source>
        <dbReference type="EMBL" id="MBA0684771.1"/>
    </source>
</evidence>
<name>A0A7J8XBX1_GOSAI</name>